<reference evidence="1" key="2">
    <citation type="submission" date="2020-11" db="EMBL/GenBank/DDBJ databases">
        <authorList>
            <person name="McCartney M.A."/>
            <person name="Auch B."/>
            <person name="Kono T."/>
            <person name="Mallez S."/>
            <person name="Becker A."/>
            <person name="Gohl D.M."/>
            <person name="Silverstein K.A.T."/>
            <person name="Koren S."/>
            <person name="Bechman K.B."/>
            <person name="Herman A."/>
            <person name="Abrahante J.E."/>
            <person name="Garbe J."/>
        </authorList>
    </citation>
    <scope>NUCLEOTIDE SEQUENCE</scope>
    <source>
        <strain evidence="1">Duluth1</strain>
        <tissue evidence="1">Whole animal</tissue>
    </source>
</reference>
<comment type="caution">
    <text evidence="1">The sequence shown here is derived from an EMBL/GenBank/DDBJ whole genome shotgun (WGS) entry which is preliminary data.</text>
</comment>
<dbReference type="EMBL" id="JAIWYP010000001">
    <property type="protein sequence ID" value="KAH3880001.1"/>
    <property type="molecule type" value="Genomic_DNA"/>
</dbReference>
<gene>
    <name evidence="1" type="ORF">DPMN_003913</name>
</gene>
<proteinExistence type="predicted"/>
<evidence type="ECO:0000313" key="2">
    <source>
        <dbReference type="Proteomes" id="UP000828390"/>
    </source>
</evidence>
<reference evidence="1" key="1">
    <citation type="journal article" date="2019" name="bioRxiv">
        <title>The Genome of the Zebra Mussel, Dreissena polymorpha: A Resource for Invasive Species Research.</title>
        <authorList>
            <person name="McCartney M.A."/>
            <person name="Auch B."/>
            <person name="Kono T."/>
            <person name="Mallez S."/>
            <person name="Zhang Y."/>
            <person name="Obille A."/>
            <person name="Becker A."/>
            <person name="Abrahante J.E."/>
            <person name="Garbe J."/>
            <person name="Badalamenti J.P."/>
            <person name="Herman A."/>
            <person name="Mangelson H."/>
            <person name="Liachko I."/>
            <person name="Sullivan S."/>
            <person name="Sone E.D."/>
            <person name="Koren S."/>
            <person name="Silverstein K.A.T."/>
            <person name="Beckman K.B."/>
            <person name="Gohl D.M."/>
        </authorList>
    </citation>
    <scope>NUCLEOTIDE SEQUENCE</scope>
    <source>
        <strain evidence="1">Duluth1</strain>
        <tissue evidence="1">Whole animal</tissue>
    </source>
</reference>
<keyword evidence="2" id="KW-1185">Reference proteome</keyword>
<sequence>MRWSPILAPALCELPPVHGHNPASLTAYMARRPPPSQRSVNAIHATSGSDCNTECSTNGQWWLPMRIAPDIVSGNEGFKGTHCQQYDCPGRRKCTRISLDTVMKPISSAKFIE</sequence>
<evidence type="ECO:0000313" key="1">
    <source>
        <dbReference type="EMBL" id="KAH3880001.1"/>
    </source>
</evidence>
<accession>A0A9D4MQS4</accession>
<organism evidence="1 2">
    <name type="scientific">Dreissena polymorpha</name>
    <name type="common">Zebra mussel</name>
    <name type="synonym">Mytilus polymorpha</name>
    <dbReference type="NCBI Taxonomy" id="45954"/>
    <lineage>
        <taxon>Eukaryota</taxon>
        <taxon>Metazoa</taxon>
        <taxon>Spiralia</taxon>
        <taxon>Lophotrochozoa</taxon>
        <taxon>Mollusca</taxon>
        <taxon>Bivalvia</taxon>
        <taxon>Autobranchia</taxon>
        <taxon>Heteroconchia</taxon>
        <taxon>Euheterodonta</taxon>
        <taxon>Imparidentia</taxon>
        <taxon>Neoheterodontei</taxon>
        <taxon>Myida</taxon>
        <taxon>Dreissenoidea</taxon>
        <taxon>Dreissenidae</taxon>
        <taxon>Dreissena</taxon>
    </lineage>
</organism>
<dbReference type="AlphaFoldDB" id="A0A9D4MQS4"/>
<dbReference type="Proteomes" id="UP000828390">
    <property type="component" value="Unassembled WGS sequence"/>
</dbReference>
<name>A0A9D4MQS4_DREPO</name>
<protein>
    <submittedName>
        <fullName evidence="1">Uncharacterized protein</fullName>
    </submittedName>
</protein>